<dbReference type="NCBIfam" id="TIGR01766">
    <property type="entry name" value="IS200/IS605 family accessory protein TnpB-like domain"/>
    <property type="match status" value="1"/>
</dbReference>
<dbReference type="GO" id="GO:0032196">
    <property type="term" value="P:transposition"/>
    <property type="evidence" value="ECO:0007669"/>
    <property type="project" value="UniProtKB-KW"/>
</dbReference>
<dbReference type="InterPro" id="IPR001959">
    <property type="entry name" value="Transposase"/>
</dbReference>
<feature type="domain" description="Probable transposase IS891/IS1136/IS1341" evidence="5">
    <location>
        <begin position="167"/>
        <end position="279"/>
    </location>
</feature>
<dbReference type="NCBIfam" id="NF040570">
    <property type="entry name" value="guided_TnpB"/>
    <property type="match status" value="1"/>
</dbReference>
<keyword evidence="4" id="KW-0233">DNA recombination</keyword>
<evidence type="ECO:0000313" key="7">
    <source>
        <dbReference type="EMBL" id="KPV54811.1"/>
    </source>
</evidence>
<dbReference type="Pfam" id="PF07282">
    <property type="entry name" value="Cas12f1-like_TNB"/>
    <property type="match status" value="1"/>
</dbReference>
<dbReference type="AlphaFoldDB" id="A0A0P9DH40"/>
<evidence type="ECO:0000256" key="2">
    <source>
        <dbReference type="ARBA" id="ARBA00022578"/>
    </source>
</evidence>
<dbReference type="InterPro" id="IPR010095">
    <property type="entry name" value="Cas12f1-like_TNB"/>
</dbReference>
<dbReference type="GO" id="GO:0006310">
    <property type="term" value="P:DNA recombination"/>
    <property type="evidence" value="ECO:0007669"/>
    <property type="project" value="UniProtKB-KW"/>
</dbReference>
<comment type="similarity">
    <text evidence="1">In the C-terminal section; belongs to the transposase 35 family.</text>
</comment>
<evidence type="ECO:0000256" key="4">
    <source>
        <dbReference type="ARBA" id="ARBA00023172"/>
    </source>
</evidence>
<dbReference type="Pfam" id="PF01385">
    <property type="entry name" value="OrfB_IS605"/>
    <property type="match status" value="1"/>
</dbReference>
<keyword evidence="8" id="KW-1185">Reference proteome</keyword>
<accession>A0A0P9DH40</accession>
<gene>
    <name evidence="7" type="ORF">SE17_01425</name>
</gene>
<name>A0A0P9DH40_9CHLR</name>
<keyword evidence="2" id="KW-0815">Transposition</keyword>
<dbReference type="EMBL" id="LJCR01000014">
    <property type="protein sequence ID" value="KPV54811.1"/>
    <property type="molecule type" value="Genomic_DNA"/>
</dbReference>
<reference evidence="7 8" key="1">
    <citation type="submission" date="2015-09" db="EMBL/GenBank/DDBJ databases">
        <title>Draft genome sequence of Kouleothrix aurantiaca JCM 19913.</title>
        <authorList>
            <person name="Hemp J."/>
        </authorList>
    </citation>
    <scope>NUCLEOTIDE SEQUENCE [LARGE SCALE GENOMIC DNA]</scope>
    <source>
        <strain evidence="7 8">COM-B</strain>
    </source>
</reference>
<keyword evidence="3" id="KW-0238">DNA-binding</keyword>
<organism evidence="7 8">
    <name type="scientific">Kouleothrix aurantiaca</name>
    <dbReference type="NCBI Taxonomy" id="186479"/>
    <lineage>
        <taxon>Bacteria</taxon>
        <taxon>Bacillati</taxon>
        <taxon>Chloroflexota</taxon>
        <taxon>Chloroflexia</taxon>
        <taxon>Chloroflexales</taxon>
        <taxon>Roseiflexineae</taxon>
        <taxon>Roseiflexaceae</taxon>
        <taxon>Kouleothrix</taxon>
    </lineage>
</organism>
<evidence type="ECO:0000256" key="1">
    <source>
        <dbReference type="ARBA" id="ARBA00008761"/>
    </source>
</evidence>
<dbReference type="GO" id="GO:0003677">
    <property type="term" value="F:DNA binding"/>
    <property type="evidence" value="ECO:0007669"/>
    <property type="project" value="UniProtKB-KW"/>
</dbReference>
<evidence type="ECO:0000259" key="5">
    <source>
        <dbReference type="Pfam" id="PF01385"/>
    </source>
</evidence>
<evidence type="ECO:0000256" key="3">
    <source>
        <dbReference type="ARBA" id="ARBA00023125"/>
    </source>
</evidence>
<protein>
    <submittedName>
        <fullName evidence="7">Transposase</fullName>
    </submittedName>
</protein>
<comment type="caution">
    <text evidence="7">The sequence shown here is derived from an EMBL/GenBank/DDBJ whole genome shotgun (WGS) entry which is preliminary data.</text>
</comment>
<dbReference type="Proteomes" id="UP000050509">
    <property type="component" value="Unassembled WGS sequence"/>
</dbReference>
<proteinExistence type="inferred from homology"/>
<evidence type="ECO:0000259" key="6">
    <source>
        <dbReference type="Pfam" id="PF07282"/>
    </source>
</evidence>
<evidence type="ECO:0000313" key="8">
    <source>
        <dbReference type="Proteomes" id="UP000050509"/>
    </source>
</evidence>
<dbReference type="PATRIC" id="fig|186479.3.peg.1666"/>
<feature type="domain" description="Cas12f1-like TNB" evidence="6">
    <location>
        <begin position="301"/>
        <end position="372"/>
    </location>
</feature>
<sequence>MRLVEHHRIDRHDPRFAAIDAAAFASKNLYNAANYVVRQAYIFRAERIHYPALAHQMRQTEPYRALPAKVAQWVLKQVRVAWESYFAAVSAWKADPSRFLGRPRLPKYLGKQGRNVLTYTIQAISRPLLRQGIIQPSGLPIQVQTRQTAVQQVRIVPHGTHYTIEVVYQQPITPAPLDPALVAAIDIGVNNLAALTASLPGFVPRLINGRPLKALNQFYNKRRAQLQARLQQNRHTSRRLDAITDKRNRRITDYLHNASRAIINLLVQHRIGTLVIGHNPNWKQRVRLGRRTNQTFVFIPHARFIAMLTYKAEIVGICVLVHEEAHTSKVSFLDNEPVQHHAHYAGKRIARGLFRASDGRLINADVNGSYNIGRKAAPDAFGPGGRGWVVQPVPLVLPNRQRQRTNPALVS</sequence>